<keyword evidence="2" id="KW-1185">Reference proteome</keyword>
<reference evidence="1" key="1">
    <citation type="journal article" date="2022" name="bioRxiv">
        <title>Sequencing and chromosome-scale assembly of the giantPleurodeles waltlgenome.</title>
        <authorList>
            <person name="Brown T."/>
            <person name="Elewa A."/>
            <person name="Iarovenko S."/>
            <person name="Subramanian E."/>
            <person name="Araus A.J."/>
            <person name="Petzold A."/>
            <person name="Susuki M."/>
            <person name="Suzuki K.-i.T."/>
            <person name="Hayashi T."/>
            <person name="Toyoda A."/>
            <person name="Oliveira C."/>
            <person name="Osipova E."/>
            <person name="Leigh N.D."/>
            <person name="Simon A."/>
            <person name="Yun M.H."/>
        </authorList>
    </citation>
    <scope>NUCLEOTIDE SEQUENCE</scope>
    <source>
        <strain evidence="1">20211129_DDA</strain>
        <tissue evidence="1">Liver</tissue>
    </source>
</reference>
<protein>
    <submittedName>
        <fullName evidence="1">Uncharacterized protein</fullName>
    </submittedName>
</protein>
<name>A0AAV7TX79_PLEWA</name>
<organism evidence="1 2">
    <name type="scientific">Pleurodeles waltl</name>
    <name type="common">Iberian ribbed newt</name>
    <dbReference type="NCBI Taxonomy" id="8319"/>
    <lineage>
        <taxon>Eukaryota</taxon>
        <taxon>Metazoa</taxon>
        <taxon>Chordata</taxon>
        <taxon>Craniata</taxon>
        <taxon>Vertebrata</taxon>
        <taxon>Euteleostomi</taxon>
        <taxon>Amphibia</taxon>
        <taxon>Batrachia</taxon>
        <taxon>Caudata</taxon>
        <taxon>Salamandroidea</taxon>
        <taxon>Salamandridae</taxon>
        <taxon>Pleurodelinae</taxon>
        <taxon>Pleurodeles</taxon>
    </lineage>
</organism>
<evidence type="ECO:0000313" key="2">
    <source>
        <dbReference type="Proteomes" id="UP001066276"/>
    </source>
</evidence>
<dbReference type="Proteomes" id="UP001066276">
    <property type="component" value="Chromosome 3_2"/>
</dbReference>
<sequence length="100" mass="11211">MTISTSGLLSGNKIVPGDTHLHVDDVSLLRNPKSRDDKPLEAHSCTLMPLGCYGTQESECARTYAEEKVYVEEVQPELVEKEFQHCYRDEVSVQAEVSLK</sequence>
<accession>A0AAV7TX79</accession>
<evidence type="ECO:0000313" key="1">
    <source>
        <dbReference type="EMBL" id="KAJ1180794.1"/>
    </source>
</evidence>
<gene>
    <name evidence="1" type="ORF">NDU88_006010</name>
</gene>
<dbReference type="EMBL" id="JANPWB010000006">
    <property type="protein sequence ID" value="KAJ1180794.1"/>
    <property type="molecule type" value="Genomic_DNA"/>
</dbReference>
<proteinExistence type="predicted"/>
<comment type="caution">
    <text evidence="1">The sequence shown here is derived from an EMBL/GenBank/DDBJ whole genome shotgun (WGS) entry which is preliminary data.</text>
</comment>
<dbReference type="AlphaFoldDB" id="A0AAV7TX79"/>